<protein>
    <submittedName>
        <fullName evidence="4 5">Protein Bouncer-like</fullName>
    </submittedName>
</protein>
<dbReference type="InterPro" id="IPR016054">
    <property type="entry name" value="LY6_UPA_recep-like"/>
</dbReference>
<name>A0A6P7XJE6_9AMPH</name>
<dbReference type="AlphaFoldDB" id="A0A6P7XJE6"/>
<accession>A0A6P7XJE6</accession>
<evidence type="ECO:0000313" key="3">
    <source>
        <dbReference type="Proteomes" id="UP000515156"/>
    </source>
</evidence>
<organism evidence="3 5">
    <name type="scientific">Microcaecilia unicolor</name>
    <dbReference type="NCBI Taxonomy" id="1415580"/>
    <lineage>
        <taxon>Eukaryota</taxon>
        <taxon>Metazoa</taxon>
        <taxon>Chordata</taxon>
        <taxon>Craniata</taxon>
        <taxon>Vertebrata</taxon>
        <taxon>Euteleostomi</taxon>
        <taxon>Amphibia</taxon>
        <taxon>Gymnophiona</taxon>
        <taxon>Siphonopidae</taxon>
        <taxon>Microcaecilia</taxon>
    </lineage>
</organism>
<keyword evidence="1" id="KW-0732">Signal</keyword>
<dbReference type="RefSeq" id="XP_030053310.1">
    <property type="nucleotide sequence ID" value="XM_030197450.1"/>
</dbReference>
<dbReference type="Gene3D" id="2.10.60.10">
    <property type="entry name" value="CD59"/>
    <property type="match status" value="1"/>
</dbReference>
<feature type="signal peptide" evidence="1">
    <location>
        <begin position="1"/>
        <end position="22"/>
    </location>
</feature>
<dbReference type="KEGG" id="muo:115466287"/>
<keyword evidence="3" id="KW-1185">Reference proteome</keyword>
<dbReference type="OrthoDB" id="9828511at2759"/>
<dbReference type="Pfam" id="PF00021">
    <property type="entry name" value="UPAR_LY6"/>
    <property type="match status" value="1"/>
</dbReference>
<evidence type="ECO:0000313" key="5">
    <source>
        <dbReference type="RefSeq" id="XP_030053311.1"/>
    </source>
</evidence>
<dbReference type="SUPFAM" id="SSF57302">
    <property type="entry name" value="Snake toxin-like"/>
    <property type="match status" value="1"/>
</dbReference>
<dbReference type="InterPro" id="IPR045860">
    <property type="entry name" value="Snake_toxin-like_sf"/>
</dbReference>
<dbReference type="KEGG" id="muo:115466288"/>
<evidence type="ECO:0000259" key="2">
    <source>
        <dbReference type="SMART" id="SM00134"/>
    </source>
</evidence>
<reference evidence="4 5" key="1">
    <citation type="submission" date="2025-04" db="UniProtKB">
        <authorList>
            <consortium name="RefSeq"/>
        </authorList>
    </citation>
    <scope>IDENTIFICATION</scope>
</reference>
<dbReference type="Proteomes" id="UP000515156">
    <property type="component" value="Chromosome 3"/>
</dbReference>
<sequence length="127" mass="14125">MKLLLVLMLSAWLCADLGQTQSQNLDCYQCKFRFNSYCMHTISPVISCLRSDNFCGTTKVSIGTNMVYSMTGCILNSECNRTLQEQSPTKFINYNTTCCYGNLCNSSPHLTLSLLSGLGVLVRLLLV</sequence>
<dbReference type="SMART" id="SM00134">
    <property type="entry name" value="LU"/>
    <property type="match status" value="1"/>
</dbReference>
<dbReference type="GeneID" id="115466288"/>
<gene>
    <name evidence="5" type="primary">LOC115466288</name>
    <name evidence="4" type="synonym">LOC115466287</name>
</gene>
<evidence type="ECO:0000256" key="1">
    <source>
        <dbReference type="SAM" id="SignalP"/>
    </source>
</evidence>
<dbReference type="RefSeq" id="XP_030053311.1">
    <property type="nucleotide sequence ID" value="XM_030197451.1"/>
</dbReference>
<evidence type="ECO:0000313" key="4">
    <source>
        <dbReference type="RefSeq" id="XP_030053310.1"/>
    </source>
</evidence>
<feature type="chain" id="PRO_5044652453" evidence="1">
    <location>
        <begin position="23"/>
        <end position="127"/>
    </location>
</feature>
<proteinExistence type="predicted"/>
<dbReference type="CDD" id="cd00117">
    <property type="entry name" value="TFP"/>
    <property type="match status" value="1"/>
</dbReference>
<feature type="domain" description="UPAR/Ly6" evidence="2">
    <location>
        <begin position="25"/>
        <end position="115"/>
    </location>
</feature>